<organism evidence="1 2">
    <name type="scientific">Candidatus Taylorbacteria bacterium RIFCSPHIGHO2_02_FULL_46_13</name>
    <dbReference type="NCBI Taxonomy" id="1802312"/>
    <lineage>
        <taxon>Bacteria</taxon>
        <taxon>Candidatus Tayloriibacteriota</taxon>
    </lineage>
</organism>
<dbReference type="STRING" id="1802312.A3C06_02840"/>
<protein>
    <recommendedName>
        <fullName evidence="3">Glycosyl transferase family 1 domain-containing protein</fullName>
    </recommendedName>
</protein>
<reference evidence="1 2" key="1">
    <citation type="journal article" date="2016" name="Nat. Commun.">
        <title>Thousands of microbial genomes shed light on interconnected biogeochemical processes in an aquifer system.</title>
        <authorList>
            <person name="Anantharaman K."/>
            <person name="Brown C.T."/>
            <person name="Hug L.A."/>
            <person name="Sharon I."/>
            <person name="Castelle C.J."/>
            <person name="Probst A.J."/>
            <person name="Thomas B.C."/>
            <person name="Singh A."/>
            <person name="Wilkins M.J."/>
            <person name="Karaoz U."/>
            <person name="Brodie E.L."/>
            <person name="Williams K.H."/>
            <person name="Hubbard S.S."/>
            <person name="Banfield J.F."/>
        </authorList>
    </citation>
    <scope>NUCLEOTIDE SEQUENCE [LARGE SCALE GENOMIC DNA]</scope>
</reference>
<dbReference type="EMBL" id="MHRQ01000020">
    <property type="protein sequence ID" value="OHA26489.1"/>
    <property type="molecule type" value="Genomic_DNA"/>
</dbReference>
<dbReference type="GO" id="GO:0016757">
    <property type="term" value="F:glycosyltransferase activity"/>
    <property type="evidence" value="ECO:0007669"/>
    <property type="project" value="TreeGrafter"/>
</dbReference>
<dbReference type="CDD" id="cd03801">
    <property type="entry name" value="GT4_PimA-like"/>
    <property type="match status" value="1"/>
</dbReference>
<evidence type="ECO:0000313" key="2">
    <source>
        <dbReference type="Proteomes" id="UP000177565"/>
    </source>
</evidence>
<name>A0A1G2MTC0_9BACT</name>
<dbReference type="Gene3D" id="3.40.50.2000">
    <property type="entry name" value="Glycogen Phosphorylase B"/>
    <property type="match status" value="2"/>
</dbReference>
<gene>
    <name evidence="1" type="ORF">A3C06_02840</name>
</gene>
<dbReference type="Proteomes" id="UP000177565">
    <property type="component" value="Unassembled WGS sequence"/>
</dbReference>
<comment type="caution">
    <text evidence="1">The sequence shown here is derived from an EMBL/GenBank/DDBJ whole genome shotgun (WGS) entry which is preliminary data.</text>
</comment>
<dbReference type="AlphaFoldDB" id="A0A1G2MTC0"/>
<evidence type="ECO:0000313" key="1">
    <source>
        <dbReference type="EMBL" id="OHA26489.1"/>
    </source>
</evidence>
<sequence length="388" mass="43239">MSDPLINTLYLIFHGRFPGEKAAAVFAAESAQAFADNGFSVTVVVPRRLARLKESVEQCYGIKGNFRTVFVPILDLFEIPLVKTMAFKISYSTFSISTFFYILFSAKRRHTVIYSNESLPLLLLSFFFPNTFYEVHDFPRHSLLHRILLSLVKGVIVTNRSKKGELARQFGLADRKLFYEPNAVDVEGFAKAIGVTVRKKLNLSPGTVLVGYAGALKTMGMEKGIGLLLEAVASLPPRFRLLIVGGNTDDVSAYKAVSRTLHISDRVAFVGWVRHSEVSEYLAACDILVAPFPDTPHYRFLMSPLKIFEYMAAGKPIVASRLESITELLNDDSAYLVTPGDGKFLAQGIQTAASSPDARTKALHAKELVQNHSWNKRARRIIDFFGKY</sequence>
<dbReference type="SUPFAM" id="SSF53756">
    <property type="entry name" value="UDP-Glycosyltransferase/glycogen phosphorylase"/>
    <property type="match status" value="1"/>
</dbReference>
<dbReference type="Pfam" id="PF13692">
    <property type="entry name" value="Glyco_trans_1_4"/>
    <property type="match status" value="1"/>
</dbReference>
<proteinExistence type="predicted"/>
<evidence type="ECO:0008006" key="3">
    <source>
        <dbReference type="Google" id="ProtNLM"/>
    </source>
</evidence>
<dbReference type="PANTHER" id="PTHR12526:SF638">
    <property type="entry name" value="SPORE COAT PROTEIN SA"/>
    <property type="match status" value="1"/>
</dbReference>
<dbReference type="PANTHER" id="PTHR12526">
    <property type="entry name" value="GLYCOSYLTRANSFERASE"/>
    <property type="match status" value="1"/>
</dbReference>
<accession>A0A1G2MTC0</accession>